<sequence length="143" mass="16021">MQIETKFHGSVSLEGALIYEFPQGLPGFEDNHSFTILPIDGNDMFQVLQSTDTPGVAFVVANPYTLIDEYDIRIDEPTIDLLGIESEEEVFVLTVVTVKEPFNQSTLNLQAPLVFNVKTKKGKQMILNDTSYDMRHPIDKGAK</sequence>
<keyword evidence="5" id="KW-0966">Cell projection</keyword>
<dbReference type="HAMAP" id="MF_01185">
    <property type="entry name" value="FliW"/>
    <property type="match status" value="1"/>
</dbReference>
<dbReference type="GO" id="GO:0006417">
    <property type="term" value="P:regulation of translation"/>
    <property type="evidence" value="ECO:0007669"/>
    <property type="project" value="UniProtKB-KW"/>
</dbReference>
<evidence type="ECO:0000256" key="2">
    <source>
        <dbReference type="ARBA" id="ARBA00022795"/>
    </source>
</evidence>
<dbReference type="AlphaFoldDB" id="A0A8J7GLU2"/>
<dbReference type="GO" id="GO:0005737">
    <property type="term" value="C:cytoplasm"/>
    <property type="evidence" value="ECO:0007669"/>
    <property type="project" value="UniProtKB-SubCell"/>
</dbReference>
<evidence type="ECO:0000313" key="5">
    <source>
        <dbReference type="EMBL" id="MBF4501293.1"/>
    </source>
</evidence>
<dbReference type="NCBIfam" id="NF009793">
    <property type="entry name" value="PRK13285.1-1"/>
    <property type="match status" value="1"/>
</dbReference>
<evidence type="ECO:0000256" key="4">
    <source>
        <dbReference type="HAMAP-Rule" id="MF_01185"/>
    </source>
</evidence>
<dbReference type="Proteomes" id="UP000622653">
    <property type="component" value="Unassembled WGS sequence"/>
</dbReference>
<dbReference type="GO" id="GO:0044780">
    <property type="term" value="P:bacterial-type flagellum assembly"/>
    <property type="evidence" value="ECO:0007669"/>
    <property type="project" value="UniProtKB-UniRule"/>
</dbReference>
<keyword evidence="2 4" id="KW-1005">Bacterial flagellum biogenesis</keyword>
<gene>
    <name evidence="4" type="primary">fliW</name>
    <name evidence="5" type="ORF">IRY55_07965</name>
</gene>
<evidence type="ECO:0000313" key="6">
    <source>
        <dbReference type="Proteomes" id="UP000622653"/>
    </source>
</evidence>
<dbReference type="Gene3D" id="2.30.290.10">
    <property type="entry name" value="BH3618-like"/>
    <property type="match status" value="1"/>
</dbReference>
<keyword evidence="3 4" id="KW-0810">Translation regulation</keyword>
<proteinExistence type="inferred from homology"/>
<keyword evidence="1 4" id="KW-0963">Cytoplasm</keyword>
<comment type="subcellular location">
    <subcellularLocation>
        <location evidence="4">Cytoplasm</location>
    </subcellularLocation>
</comment>
<accession>A0A8J7GLU2</accession>
<dbReference type="EMBL" id="JADKPV010000003">
    <property type="protein sequence ID" value="MBF4501293.1"/>
    <property type="molecule type" value="Genomic_DNA"/>
</dbReference>
<comment type="caution">
    <text evidence="5">The sequence shown here is derived from an EMBL/GenBank/DDBJ whole genome shotgun (WGS) entry which is preliminary data.</text>
</comment>
<keyword evidence="6" id="KW-1185">Reference proteome</keyword>
<dbReference type="RefSeq" id="WP_194562777.1">
    <property type="nucleotide sequence ID" value="NZ_JADKPV010000003.1"/>
</dbReference>
<dbReference type="Pfam" id="PF02623">
    <property type="entry name" value="FliW"/>
    <property type="match status" value="1"/>
</dbReference>
<keyword evidence="5" id="KW-0969">Cilium</keyword>
<comment type="function">
    <text evidence="4">Acts as an anti-CsrA protein, binds CsrA and prevents it from repressing translation of its target genes, one of which is flagellin. Binds to flagellin and participates in the assembly of the flagellum.</text>
</comment>
<comment type="subunit">
    <text evidence="4">Interacts with translational regulator CsrA and flagellin(s).</text>
</comment>
<keyword evidence="5" id="KW-0282">Flagellum</keyword>
<dbReference type="InterPro" id="IPR003775">
    <property type="entry name" value="Flagellar_assembly_factor_FliW"/>
</dbReference>
<reference evidence="5" key="1">
    <citation type="submission" date="2020-11" db="EMBL/GenBank/DDBJ databases">
        <title>Multidrug resistant novel bacterium Savagea serpentis sp. nov., isolated from the scats of a vine snake (Ahaetulla nasuta).</title>
        <authorList>
            <person name="Venkata Ramana V."/>
            <person name="Vikas Patil S."/>
            <person name="Yogita Lugani V."/>
        </authorList>
    </citation>
    <scope>NUCLEOTIDE SEQUENCE</scope>
    <source>
        <strain evidence="5">SN6</strain>
    </source>
</reference>
<evidence type="ECO:0000256" key="3">
    <source>
        <dbReference type="ARBA" id="ARBA00022845"/>
    </source>
</evidence>
<comment type="similarity">
    <text evidence="4">Belongs to the FliW family.</text>
</comment>
<dbReference type="InterPro" id="IPR024046">
    <property type="entry name" value="Flagellar_assmbl_FliW_dom_sf"/>
</dbReference>
<keyword evidence="4" id="KW-0143">Chaperone</keyword>
<dbReference type="SUPFAM" id="SSF141457">
    <property type="entry name" value="BH3618-like"/>
    <property type="match status" value="1"/>
</dbReference>
<name>A0A8J7GLU2_9BACL</name>
<dbReference type="PANTHER" id="PTHR39190:SF1">
    <property type="entry name" value="FLAGELLAR ASSEMBLY FACTOR FLIW"/>
    <property type="match status" value="1"/>
</dbReference>
<dbReference type="PANTHER" id="PTHR39190">
    <property type="entry name" value="FLAGELLAR ASSEMBLY FACTOR FLIW"/>
    <property type="match status" value="1"/>
</dbReference>
<protein>
    <recommendedName>
        <fullName evidence="4">Flagellar assembly factor FliW</fullName>
    </recommendedName>
</protein>
<organism evidence="5 6">
    <name type="scientific">Savagea serpentis</name>
    <dbReference type="NCBI Taxonomy" id="2785297"/>
    <lineage>
        <taxon>Bacteria</taxon>
        <taxon>Bacillati</taxon>
        <taxon>Bacillota</taxon>
        <taxon>Bacilli</taxon>
        <taxon>Bacillales</taxon>
        <taxon>Caryophanaceae</taxon>
        <taxon>Savagea</taxon>
    </lineage>
</organism>
<evidence type="ECO:0000256" key="1">
    <source>
        <dbReference type="ARBA" id="ARBA00022490"/>
    </source>
</evidence>